<dbReference type="Gene3D" id="3.40.30.10">
    <property type="entry name" value="Glutaredoxin"/>
    <property type="match status" value="1"/>
</dbReference>
<name>A0A157S845_9BORD</name>
<accession>A0A157S845</accession>
<keyword evidence="2" id="KW-1185">Reference proteome</keyword>
<dbReference type="GeneID" id="56588338"/>
<dbReference type="AlphaFoldDB" id="A0A157S845"/>
<sequence length="126" mass="13993">MSPAGFDPSQVFEVFGMRAVRSESFEAAVLQAPESELCCVFLWGQDCYNCNIFKQTALLHREALLALDLSWFQADVYADVALGQRFGLHGVPAFMFFRAGKRLGRVTGWPGLPQFSAAVRRLQNGS</sequence>
<protein>
    <submittedName>
        <fullName evidence="1">Thioredoxin</fullName>
    </submittedName>
</protein>
<organism evidence="1 2">
    <name type="scientific">Bordetella trematum</name>
    <dbReference type="NCBI Taxonomy" id="123899"/>
    <lineage>
        <taxon>Bacteria</taxon>
        <taxon>Pseudomonadati</taxon>
        <taxon>Pseudomonadota</taxon>
        <taxon>Betaproteobacteria</taxon>
        <taxon>Burkholderiales</taxon>
        <taxon>Alcaligenaceae</taxon>
        <taxon>Bordetella</taxon>
    </lineage>
</organism>
<dbReference type="InterPro" id="IPR036249">
    <property type="entry name" value="Thioredoxin-like_sf"/>
</dbReference>
<evidence type="ECO:0000313" key="2">
    <source>
        <dbReference type="Proteomes" id="UP000076825"/>
    </source>
</evidence>
<dbReference type="PATRIC" id="fig|123899.6.peg.232"/>
<dbReference type="eggNOG" id="COG0526">
    <property type="taxonomic scope" value="Bacteria"/>
</dbReference>
<dbReference type="KEGG" id="btrm:SAMEA390648700248"/>
<dbReference type="STRING" id="123899.SAMEA3906487_00248"/>
<dbReference type="EMBL" id="LT546645">
    <property type="protein sequence ID" value="SAI66413.1"/>
    <property type="molecule type" value="Genomic_DNA"/>
</dbReference>
<dbReference type="OrthoDB" id="8379100at2"/>
<gene>
    <name evidence="1" type="ORF">SAMEA3906487_00248</name>
</gene>
<dbReference type="Proteomes" id="UP000076825">
    <property type="component" value="Chromosome 1"/>
</dbReference>
<dbReference type="SUPFAM" id="SSF52833">
    <property type="entry name" value="Thioredoxin-like"/>
    <property type="match status" value="1"/>
</dbReference>
<reference evidence="1 2" key="1">
    <citation type="submission" date="2016-04" db="EMBL/GenBank/DDBJ databases">
        <authorList>
            <consortium name="Pathogen Informatics"/>
        </authorList>
    </citation>
    <scope>NUCLEOTIDE SEQUENCE [LARGE SCALE GENOMIC DNA]</scope>
    <source>
        <strain evidence="1 2">H044680328</strain>
    </source>
</reference>
<proteinExistence type="predicted"/>
<dbReference type="RefSeq" id="WP_063491422.1">
    <property type="nucleotide sequence ID" value="NZ_CP016340.1"/>
</dbReference>
<dbReference type="CDD" id="cd02947">
    <property type="entry name" value="TRX_family"/>
    <property type="match status" value="1"/>
</dbReference>
<evidence type="ECO:0000313" key="1">
    <source>
        <dbReference type="EMBL" id="SAI66413.1"/>
    </source>
</evidence>